<dbReference type="InterPro" id="IPR031303">
    <property type="entry name" value="C5_meth_CS"/>
</dbReference>
<proteinExistence type="inferred from homology"/>
<gene>
    <name evidence="9" type="ORF">PZE19_05770</name>
</gene>
<keyword evidence="4" id="KW-0680">Restriction system</keyword>
<dbReference type="PROSITE" id="PS51679">
    <property type="entry name" value="SAM_MT_C5"/>
    <property type="match status" value="1"/>
</dbReference>
<accession>A0ABT6F702</accession>
<dbReference type="PRINTS" id="PR00105">
    <property type="entry name" value="C5METTRFRASE"/>
</dbReference>
<feature type="active site" evidence="6">
    <location>
        <position position="74"/>
    </location>
</feature>
<evidence type="ECO:0000256" key="4">
    <source>
        <dbReference type="ARBA" id="ARBA00022747"/>
    </source>
</evidence>
<evidence type="ECO:0000256" key="2">
    <source>
        <dbReference type="ARBA" id="ARBA00022679"/>
    </source>
</evidence>
<evidence type="ECO:0000313" key="10">
    <source>
        <dbReference type="Proteomes" id="UP001216907"/>
    </source>
</evidence>
<evidence type="ECO:0000256" key="6">
    <source>
        <dbReference type="PROSITE-ProRule" id="PRU01016"/>
    </source>
</evidence>
<evidence type="ECO:0000256" key="8">
    <source>
        <dbReference type="RuleBase" id="RU000417"/>
    </source>
</evidence>
<dbReference type="InterPro" id="IPR001525">
    <property type="entry name" value="C5_MeTfrase"/>
</dbReference>
<evidence type="ECO:0000313" key="9">
    <source>
        <dbReference type="EMBL" id="MDG3003266.1"/>
    </source>
</evidence>
<comment type="caution">
    <text evidence="9">The sequence shown here is derived from an EMBL/GenBank/DDBJ whole genome shotgun (WGS) entry which is preliminary data.</text>
</comment>
<comment type="catalytic activity">
    <reaction evidence="5 8">
        <text>a 2'-deoxycytidine in DNA + S-adenosyl-L-methionine = a 5-methyl-2'-deoxycytidine in DNA + S-adenosyl-L-homocysteine + H(+)</text>
        <dbReference type="Rhea" id="RHEA:13681"/>
        <dbReference type="Rhea" id="RHEA-COMP:11369"/>
        <dbReference type="Rhea" id="RHEA-COMP:11370"/>
        <dbReference type="ChEBI" id="CHEBI:15378"/>
        <dbReference type="ChEBI" id="CHEBI:57856"/>
        <dbReference type="ChEBI" id="CHEBI:59789"/>
        <dbReference type="ChEBI" id="CHEBI:85452"/>
        <dbReference type="ChEBI" id="CHEBI:85454"/>
        <dbReference type="EC" id="2.1.1.37"/>
    </reaction>
</comment>
<dbReference type="PROSITE" id="PS00094">
    <property type="entry name" value="C5_MTASE_1"/>
    <property type="match status" value="1"/>
</dbReference>
<dbReference type="Proteomes" id="UP001216907">
    <property type="component" value="Unassembled WGS sequence"/>
</dbReference>
<dbReference type="PANTHER" id="PTHR10629">
    <property type="entry name" value="CYTOSINE-SPECIFIC METHYLTRANSFERASE"/>
    <property type="match status" value="1"/>
</dbReference>
<dbReference type="GO" id="GO:0003886">
    <property type="term" value="F:DNA (cytosine-5-)-methyltransferase activity"/>
    <property type="evidence" value="ECO:0007669"/>
    <property type="project" value="UniProtKB-EC"/>
</dbReference>
<keyword evidence="3 6" id="KW-0949">S-adenosyl-L-methionine</keyword>
<name>A0ABT6F702_9BACT</name>
<evidence type="ECO:0000256" key="5">
    <source>
        <dbReference type="ARBA" id="ARBA00047422"/>
    </source>
</evidence>
<dbReference type="Gene3D" id="3.40.50.150">
    <property type="entry name" value="Vaccinia Virus protein VP39"/>
    <property type="match status" value="1"/>
</dbReference>
<protein>
    <recommendedName>
        <fullName evidence="8">Cytosine-specific methyltransferase</fullName>
        <ecNumber evidence="8">2.1.1.37</ecNumber>
    </recommendedName>
</protein>
<comment type="similarity">
    <text evidence="6 7">Belongs to the class I-like SAM-binding methyltransferase superfamily. C5-methyltransferase family.</text>
</comment>
<sequence length="249" mass="27514">MTTFGSLFAGIGGLDLGLERAGLQCRWQVERDPYARRVLAKHWPDVRRHDDVRTFPPTDPEEWRVDLVCGGFPCQDLSYAGRGAGLAGERSGLWSEFARIVRVLRPRLVLVENVSALITRGLDSILGTLASFGYDAEWDCIPAAAVGARHLRERVFILATAVEVFDPRGVSSRSVQNGSRQEFQRRLRDVRGRDCISGGPWAVEPGIPRVAHGIPSRVDRLRGLGNAVVPQVAEFIGRRLIELHGALTD</sequence>
<keyword evidence="1 6" id="KW-0489">Methyltransferase</keyword>
<dbReference type="PROSITE" id="PS00095">
    <property type="entry name" value="C5_MTASE_2"/>
    <property type="match status" value="1"/>
</dbReference>
<dbReference type="InterPro" id="IPR029063">
    <property type="entry name" value="SAM-dependent_MTases_sf"/>
</dbReference>
<evidence type="ECO:0000256" key="3">
    <source>
        <dbReference type="ARBA" id="ARBA00022691"/>
    </source>
</evidence>
<dbReference type="SUPFAM" id="SSF53335">
    <property type="entry name" value="S-adenosyl-L-methionine-dependent methyltransferases"/>
    <property type="match status" value="1"/>
</dbReference>
<dbReference type="EC" id="2.1.1.37" evidence="8"/>
<dbReference type="InterPro" id="IPR018117">
    <property type="entry name" value="C5_DNA_meth_AS"/>
</dbReference>
<dbReference type="EMBL" id="JARRAG010000001">
    <property type="protein sequence ID" value="MDG3003266.1"/>
    <property type="molecule type" value="Genomic_DNA"/>
</dbReference>
<dbReference type="PANTHER" id="PTHR10629:SF52">
    <property type="entry name" value="DNA (CYTOSINE-5)-METHYLTRANSFERASE 1"/>
    <property type="match status" value="1"/>
</dbReference>
<evidence type="ECO:0000256" key="1">
    <source>
        <dbReference type="ARBA" id="ARBA00022603"/>
    </source>
</evidence>
<dbReference type="InterPro" id="IPR050390">
    <property type="entry name" value="C5-Methyltransferase"/>
</dbReference>
<keyword evidence="2 6" id="KW-0808">Transferase</keyword>
<dbReference type="GO" id="GO:0032259">
    <property type="term" value="P:methylation"/>
    <property type="evidence" value="ECO:0007669"/>
    <property type="project" value="UniProtKB-KW"/>
</dbReference>
<reference evidence="9 10" key="1">
    <citation type="submission" date="2023-03" db="EMBL/GenBank/DDBJ databases">
        <title>Paludisphaera mucosa sp. nov. a novel planctomycete from northern fen.</title>
        <authorList>
            <person name="Ivanova A."/>
        </authorList>
    </citation>
    <scope>NUCLEOTIDE SEQUENCE [LARGE SCALE GENOMIC DNA]</scope>
    <source>
        <strain evidence="9 10">Pla2</strain>
    </source>
</reference>
<evidence type="ECO:0000256" key="7">
    <source>
        <dbReference type="RuleBase" id="RU000416"/>
    </source>
</evidence>
<dbReference type="RefSeq" id="WP_277859620.1">
    <property type="nucleotide sequence ID" value="NZ_JARRAG010000001.1"/>
</dbReference>
<keyword evidence="10" id="KW-1185">Reference proteome</keyword>
<organism evidence="9 10">
    <name type="scientific">Paludisphaera mucosa</name>
    <dbReference type="NCBI Taxonomy" id="3030827"/>
    <lineage>
        <taxon>Bacteria</taxon>
        <taxon>Pseudomonadati</taxon>
        <taxon>Planctomycetota</taxon>
        <taxon>Planctomycetia</taxon>
        <taxon>Isosphaerales</taxon>
        <taxon>Isosphaeraceae</taxon>
        <taxon>Paludisphaera</taxon>
    </lineage>
</organism>
<dbReference type="Pfam" id="PF00145">
    <property type="entry name" value="DNA_methylase"/>
    <property type="match status" value="1"/>
</dbReference>
<dbReference type="NCBIfam" id="TIGR00675">
    <property type="entry name" value="dcm"/>
    <property type="match status" value="1"/>
</dbReference>